<feature type="domain" description="Cullin-like alpha+beta" evidence="1">
    <location>
        <begin position="7"/>
        <end position="111"/>
    </location>
</feature>
<dbReference type="SUPFAM" id="SSF46785">
    <property type="entry name" value="Winged helix' DNA-binding domain"/>
    <property type="match status" value="1"/>
</dbReference>
<proteinExistence type="predicted"/>
<evidence type="ECO:0000259" key="1">
    <source>
        <dbReference type="Pfam" id="PF26557"/>
    </source>
</evidence>
<dbReference type="InterPro" id="IPR036390">
    <property type="entry name" value="WH_DNA-bd_sf"/>
</dbReference>
<dbReference type="SUPFAM" id="SSF75632">
    <property type="entry name" value="Cullin homology domain"/>
    <property type="match status" value="1"/>
</dbReference>
<keyword evidence="3" id="KW-1185">Reference proteome</keyword>
<evidence type="ECO:0000313" key="2">
    <source>
        <dbReference type="EMBL" id="KAK8838481.1"/>
    </source>
</evidence>
<evidence type="ECO:0000313" key="3">
    <source>
        <dbReference type="Proteomes" id="UP001470230"/>
    </source>
</evidence>
<dbReference type="Gene3D" id="1.10.10.10">
    <property type="entry name" value="Winged helix-like DNA-binding domain superfamily/Winged helix DNA-binding domain"/>
    <property type="match status" value="1"/>
</dbReference>
<dbReference type="EMBL" id="JAPFFF010000055">
    <property type="protein sequence ID" value="KAK8838481.1"/>
    <property type="molecule type" value="Genomic_DNA"/>
</dbReference>
<gene>
    <name evidence="2" type="ORF">M9Y10_033108</name>
</gene>
<dbReference type="InterPro" id="IPR036317">
    <property type="entry name" value="Cullin_homology_sf"/>
</dbReference>
<dbReference type="InterPro" id="IPR036388">
    <property type="entry name" value="WH-like_DNA-bd_sf"/>
</dbReference>
<dbReference type="Pfam" id="PF26557">
    <property type="entry name" value="Cullin_AB"/>
    <property type="match status" value="1"/>
</dbReference>
<dbReference type="InterPro" id="IPR045093">
    <property type="entry name" value="Cullin"/>
</dbReference>
<protein>
    <recommendedName>
        <fullName evidence="1">Cullin-like alpha+beta domain-containing protein</fullName>
    </recommendedName>
</protein>
<sequence length="205" mass="23816">MFQKLLSAPCQPISDFYNQKNEKESLELLPELSLVDLNLSFADNKNYTITTDFLCASVIMSIYEKPLNFDEIKSLLNNRVDEATEIVNKLTECNLITNQSSDNTYSINSDFQSDDEKIIISCNYEKKKIESSTDFEKEDAIMSSIVRILKRKSKIDVDLLRDEVYNSLSTFFECNNSMLSRCLMKVSSFWKDEKVDGKRFIIYDY</sequence>
<dbReference type="Gene3D" id="3.30.230.130">
    <property type="entry name" value="Cullin, Chain C, Domain 2"/>
    <property type="match status" value="1"/>
</dbReference>
<dbReference type="InterPro" id="IPR059120">
    <property type="entry name" value="Cullin-like_AB"/>
</dbReference>
<reference evidence="2 3" key="1">
    <citation type="submission" date="2024-04" db="EMBL/GenBank/DDBJ databases">
        <title>Tritrichomonas musculus Genome.</title>
        <authorList>
            <person name="Alves-Ferreira E."/>
            <person name="Grigg M."/>
            <person name="Lorenzi H."/>
            <person name="Galac M."/>
        </authorList>
    </citation>
    <scope>NUCLEOTIDE SEQUENCE [LARGE SCALE GENOMIC DNA]</scope>
    <source>
        <strain evidence="2 3">EAF2021</strain>
    </source>
</reference>
<comment type="caution">
    <text evidence="2">The sequence shown here is derived from an EMBL/GenBank/DDBJ whole genome shotgun (WGS) entry which is preliminary data.</text>
</comment>
<organism evidence="2 3">
    <name type="scientific">Tritrichomonas musculus</name>
    <dbReference type="NCBI Taxonomy" id="1915356"/>
    <lineage>
        <taxon>Eukaryota</taxon>
        <taxon>Metamonada</taxon>
        <taxon>Parabasalia</taxon>
        <taxon>Tritrichomonadida</taxon>
        <taxon>Tritrichomonadidae</taxon>
        <taxon>Tritrichomonas</taxon>
    </lineage>
</organism>
<accession>A0ABR2GX80</accession>
<dbReference type="PANTHER" id="PTHR11932">
    <property type="entry name" value="CULLIN"/>
    <property type="match status" value="1"/>
</dbReference>
<name>A0ABR2GX80_9EUKA</name>
<dbReference type="Proteomes" id="UP001470230">
    <property type="component" value="Unassembled WGS sequence"/>
</dbReference>